<dbReference type="AlphaFoldDB" id="A0A3N4M4T2"/>
<evidence type="ECO:0000259" key="1">
    <source>
        <dbReference type="Pfam" id="PF00534"/>
    </source>
</evidence>
<feature type="domain" description="Glycosyl transferase family 1" evidence="1">
    <location>
        <begin position="185"/>
        <end position="350"/>
    </location>
</feature>
<evidence type="ECO:0000313" key="4">
    <source>
        <dbReference type="Proteomes" id="UP000279089"/>
    </source>
</evidence>
<dbReference type="Proteomes" id="UP000279089">
    <property type="component" value="Unassembled WGS sequence"/>
</dbReference>
<dbReference type="OrthoDB" id="7560678at2"/>
<keyword evidence="3" id="KW-0808">Transferase</keyword>
<organism evidence="3 4">
    <name type="scientific">Chitinophaga barathri</name>
    <dbReference type="NCBI Taxonomy" id="1647451"/>
    <lineage>
        <taxon>Bacteria</taxon>
        <taxon>Pseudomonadati</taxon>
        <taxon>Bacteroidota</taxon>
        <taxon>Chitinophagia</taxon>
        <taxon>Chitinophagales</taxon>
        <taxon>Chitinophagaceae</taxon>
        <taxon>Chitinophaga</taxon>
    </lineage>
</organism>
<name>A0A3N4M4T2_9BACT</name>
<proteinExistence type="predicted"/>
<dbReference type="Pfam" id="PF13439">
    <property type="entry name" value="Glyco_transf_4"/>
    <property type="match status" value="1"/>
</dbReference>
<sequence>MSGTGKIRVLQTIRQGLIGGGETHVLSLTGQLDRSRFEPVVLSFTDGPMIDQLREAGVEHYVIPTLKAFDLRQWKKIGSLLAEKNIDIVHAHGSRAASNLFFPARKQKIPLLYTIHGWSFHNDQSLFVKRLRVLSEQFLTANMQRNISVSASNFETGREHFRNFRSTVINNGIDLQKFSPANAYKNIRQKLDIPASHILIGFVARMTAQKDPLTMISGFAKAAAQREDITLLMVGEGELQAEARQLAERLGIAHRIVFQPFRQDVPDLLHATDIYCLPSLWEGMPIGLLEAMAMHNAVIVTNVDGSKEIIRDRENGCMTEAKNEAMLAGTILELAADGTLRNRLATAARATVQEHYSVEFMTRQVEQIYEDVFRTEGKRLISQLSVQS</sequence>
<dbReference type="InterPro" id="IPR001296">
    <property type="entry name" value="Glyco_trans_1"/>
</dbReference>
<keyword evidence="4" id="KW-1185">Reference proteome</keyword>
<comment type="caution">
    <text evidence="3">The sequence shown here is derived from an EMBL/GenBank/DDBJ whole genome shotgun (WGS) entry which is preliminary data.</text>
</comment>
<evidence type="ECO:0000313" key="3">
    <source>
        <dbReference type="EMBL" id="RPD38154.1"/>
    </source>
</evidence>
<gene>
    <name evidence="3" type="ORF">EG028_26195</name>
</gene>
<dbReference type="GO" id="GO:0016757">
    <property type="term" value="F:glycosyltransferase activity"/>
    <property type="evidence" value="ECO:0007669"/>
    <property type="project" value="InterPro"/>
</dbReference>
<dbReference type="Pfam" id="PF00534">
    <property type="entry name" value="Glycos_transf_1"/>
    <property type="match status" value="1"/>
</dbReference>
<dbReference type="InterPro" id="IPR028098">
    <property type="entry name" value="Glyco_trans_4-like_N"/>
</dbReference>
<feature type="domain" description="Glycosyltransferase subfamily 4-like N-terminal" evidence="2">
    <location>
        <begin position="18"/>
        <end position="176"/>
    </location>
</feature>
<dbReference type="EMBL" id="RMBX01000017">
    <property type="protein sequence ID" value="RPD38154.1"/>
    <property type="molecule type" value="Genomic_DNA"/>
</dbReference>
<dbReference type="Gene3D" id="3.40.50.2000">
    <property type="entry name" value="Glycogen Phosphorylase B"/>
    <property type="match status" value="2"/>
</dbReference>
<dbReference type="SUPFAM" id="SSF53756">
    <property type="entry name" value="UDP-Glycosyltransferase/glycogen phosphorylase"/>
    <property type="match status" value="1"/>
</dbReference>
<protein>
    <submittedName>
        <fullName evidence="3">Glycosyltransferase family 1 protein</fullName>
    </submittedName>
</protein>
<evidence type="ECO:0000259" key="2">
    <source>
        <dbReference type="Pfam" id="PF13439"/>
    </source>
</evidence>
<dbReference type="PANTHER" id="PTHR12526">
    <property type="entry name" value="GLYCOSYLTRANSFERASE"/>
    <property type="match status" value="1"/>
</dbReference>
<reference evidence="4" key="1">
    <citation type="submission" date="2018-11" db="EMBL/GenBank/DDBJ databases">
        <title>Chitinophaga lutea sp.nov., isolate from arsenic contaminated soil.</title>
        <authorList>
            <person name="Zong Y."/>
        </authorList>
    </citation>
    <scope>NUCLEOTIDE SEQUENCE [LARGE SCALE GENOMIC DNA]</scope>
    <source>
        <strain evidence="4">YLT18</strain>
    </source>
</reference>
<dbReference type="CDD" id="cd03801">
    <property type="entry name" value="GT4_PimA-like"/>
    <property type="match status" value="1"/>
</dbReference>
<accession>A0A3N4M4T2</accession>